<proteinExistence type="inferred from homology"/>
<dbReference type="PANTHER" id="PTHR11999">
    <property type="entry name" value="GROUP II PYRIDOXAL-5-PHOSPHATE DECARBOXYLASE"/>
    <property type="match status" value="1"/>
</dbReference>
<dbReference type="InterPro" id="IPR010977">
    <property type="entry name" value="Aromatic_deC"/>
</dbReference>
<dbReference type="InterPro" id="IPR015424">
    <property type="entry name" value="PyrdxlP-dep_Trfase"/>
</dbReference>
<keyword evidence="3" id="KW-0210">Decarboxylase</keyword>
<evidence type="ECO:0000256" key="7">
    <source>
        <dbReference type="RuleBase" id="RU000382"/>
    </source>
</evidence>
<accession>A0A7I8VXM4</accession>
<dbReference type="Gene3D" id="3.40.640.10">
    <property type="entry name" value="Type I PLP-dependent aspartate aminotransferase-like (Major domain)"/>
    <property type="match status" value="1"/>
</dbReference>
<dbReference type="GO" id="GO:0016831">
    <property type="term" value="F:carboxy-lyase activity"/>
    <property type="evidence" value="ECO:0007669"/>
    <property type="project" value="UniProtKB-KW"/>
</dbReference>
<evidence type="ECO:0000256" key="1">
    <source>
        <dbReference type="ARBA" id="ARBA00001933"/>
    </source>
</evidence>
<dbReference type="InterPro" id="IPR002129">
    <property type="entry name" value="PyrdxlP-dep_de-COase"/>
</dbReference>
<evidence type="ECO:0000256" key="5">
    <source>
        <dbReference type="ARBA" id="ARBA00023239"/>
    </source>
</evidence>
<comment type="caution">
    <text evidence="8">The sequence shown here is derived from an EMBL/GenBank/DDBJ whole genome shotgun (WGS) entry which is preliminary data.</text>
</comment>
<evidence type="ECO:0000256" key="3">
    <source>
        <dbReference type="ARBA" id="ARBA00022793"/>
    </source>
</evidence>
<evidence type="ECO:0000313" key="8">
    <source>
        <dbReference type="EMBL" id="CAD5120641.1"/>
    </source>
</evidence>
<dbReference type="EMBL" id="CAJFCJ010000012">
    <property type="protein sequence ID" value="CAD5120641.1"/>
    <property type="molecule type" value="Genomic_DNA"/>
</dbReference>
<dbReference type="Pfam" id="PF00282">
    <property type="entry name" value="Pyridoxal_deC"/>
    <property type="match status" value="1"/>
</dbReference>
<dbReference type="InterPro" id="IPR015422">
    <property type="entry name" value="PyrdxlP-dep_Trfase_small"/>
</dbReference>
<gene>
    <name evidence="8" type="ORF">DGYR_LOCUS8711</name>
</gene>
<dbReference type="InterPro" id="IPR015421">
    <property type="entry name" value="PyrdxlP-dep_Trfase_major"/>
</dbReference>
<evidence type="ECO:0000256" key="6">
    <source>
        <dbReference type="PIRSR" id="PIRSR602129-50"/>
    </source>
</evidence>
<feature type="modified residue" description="N6-(pyridoxal phosphate)lysine" evidence="6">
    <location>
        <position position="325"/>
    </location>
</feature>
<dbReference type="AlphaFoldDB" id="A0A7I8VXM4"/>
<comment type="cofactor">
    <cofactor evidence="1 6 7">
        <name>pyridoxal 5'-phosphate</name>
        <dbReference type="ChEBI" id="CHEBI:597326"/>
    </cofactor>
</comment>
<evidence type="ECO:0000256" key="4">
    <source>
        <dbReference type="ARBA" id="ARBA00022898"/>
    </source>
</evidence>
<comment type="similarity">
    <text evidence="2 7">Belongs to the group II decarboxylase family.</text>
</comment>
<keyword evidence="4 6" id="KW-0663">Pyridoxal phosphate</keyword>
<dbReference type="GO" id="GO:0030170">
    <property type="term" value="F:pyridoxal phosphate binding"/>
    <property type="evidence" value="ECO:0007669"/>
    <property type="project" value="InterPro"/>
</dbReference>
<evidence type="ECO:0000256" key="2">
    <source>
        <dbReference type="ARBA" id="ARBA00009533"/>
    </source>
</evidence>
<dbReference type="Gene3D" id="3.90.1150.10">
    <property type="entry name" value="Aspartate Aminotransferase, domain 1"/>
    <property type="match status" value="1"/>
</dbReference>
<dbReference type="GO" id="GO:0019752">
    <property type="term" value="P:carboxylic acid metabolic process"/>
    <property type="evidence" value="ECO:0007669"/>
    <property type="project" value="InterPro"/>
</dbReference>
<keyword evidence="5 7" id="KW-0456">Lyase</keyword>
<sequence>MATTEGINNYSVKGGQGSADVSKQMAEKYISPIVERIRLQDIAGSLDQAHKYSSDYINTIDDRPVYPDQSTIDKLDVFDTNLQNGGEDIESILESLHTYGSPASVAQTGGRYFGFVCGGILPSALASKWLTDVWDQNAALFVMSPVASKLEQVVEKWLVDLLGLPEETVAGFVSGSSTATIIGLTVGRNYLLTKAGYNVFEGGLFNAPPIKVVLGEGSHSTVYKALSIVGFGTANIVKVPVDDQGRMTADQLPRLDGRTLLILQAGHVNSGSFDDFQTICQRAKEVGAYVHVDGAFGLFAMANKRFNHLTKGVDLADSWSVDGHKTLNTPYDCGVILCRHRQQLINSMQMTGSYIIVSENRDNMVYTTEMSRRARAIEMWASLKSLGRDGVGELVWELHKKAVYFGEKLEKEGLEILNSIVFNQILVRHKDDNRTNLLLKSIQNSGVCWLGGAKWNGKSVIRISVSSFRTTYDDIDVSVKDILRLKDELEHNDSI</sequence>
<dbReference type="SUPFAM" id="SSF53383">
    <property type="entry name" value="PLP-dependent transferases"/>
    <property type="match status" value="1"/>
</dbReference>
<keyword evidence="9" id="KW-1185">Reference proteome</keyword>
<dbReference type="Proteomes" id="UP000549394">
    <property type="component" value="Unassembled WGS sequence"/>
</dbReference>
<protein>
    <submittedName>
        <fullName evidence="8">Uncharacterized protein</fullName>
    </submittedName>
</protein>
<dbReference type="OrthoDB" id="392571at2759"/>
<reference evidence="8 9" key="1">
    <citation type="submission" date="2020-08" db="EMBL/GenBank/DDBJ databases">
        <authorList>
            <person name="Hejnol A."/>
        </authorList>
    </citation>
    <scope>NUCLEOTIDE SEQUENCE [LARGE SCALE GENOMIC DNA]</scope>
</reference>
<dbReference type="PANTHER" id="PTHR11999:SF70">
    <property type="entry name" value="MIP05841P"/>
    <property type="match status" value="1"/>
</dbReference>
<name>A0A7I8VXM4_9ANNE</name>
<evidence type="ECO:0000313" key="9">
    <source>
        <dbReference type="Proteomes" id="UP000549394"/>
    </source>
</evidence>
<organism evidence="8 9">
    <name type="scientific">Dimorphilus gyrociliatus</name>
    <dbReference type="NCBI Taxonomy" id="2664684"/>
    <lineage>
        <taxon>Eukaryota</taxon>
        <taxon>Metazoa</taxon>
        <taxon>Spiralia</taxon>
        <taxon>Lophotrochozoa</taxon>
        <taxon>Annelida</taxon>
        <taxon>Polychaeta</taxon>
        <taxon>Polychaeta incertae sedis</taxon>
        <taxon>Dinophilidae</taxon>
        <taxon>Dimorphilus</taxon>
    </lineage>
</organism>